<evidence type="ECO:0000256" key="8">
    <source>
        <dbReference type="ARBA" id="ARBA00048679"/>
    </source>
</evidence>
<keyword evidence="9" id="KW-1133">Transmembrane helix</keyword>
<name>A0ABS5Y1N9_9CYAN</name>
<feature type="domain" description="Protein kinase" evidence="10">
    <location>
        <begin position="22"/>
        <end position="300"/>
    </location>
</feature>
<keyword evidence="9" id="KW-0472">Membrane</keyword>
<keyword evidence="2 11" id="KW-0723">Serine/threonine-protein kinase</keyword>
<dbReference type="RefSeq" id="WP_215617607.1">
    <property type="nucleotide sequence ID" value="NZ_JADOER010000004.1"/>
</dbReference>
<evidence type="ECO:0000313" key="12">
    <source>
        <dbReference type="Proteomes" id="UP001196661"/>
    </source>
</evidence>
<comment type="catalytic activity">
    <reaction evidence="7">
        <text>L-threonyl-[protein] + ATP = O-phospho-L-threonyl-[protein] + ADP + H(+)</text>
        <dbReference type="Rhea" id="RHEA:46608"/>
        <dbReference type="Rhea" id="RHEA-COMP:11060"/>
        <dbReference type="Rhea" id="RHEA-COMP:11605"/>
        <dbReference type="ChEBI" id="CHEBI:15378"/>
        <dbReference type="ChEBI" id="CHEBI:30013"/>
        <dbReference type="ChEBI" id="CHEBI:30616"/>
        <dbReference type="ChEBI" id="CHEBI:61977"/>
        <dbReference type="ChEBI" id="CHEBI:456216"/>
        <dbReference type="EC" id="2.7.11.1"/>
    </reaction>
</comment>
<keyword evidence="5 11" id="KW-0418">Kinase</keyword>
<gene>
    <name evidence="11" type="ORF">IXB28_05935</name>
</gene>
<keyword evidence="12" id="KW-1185">Reference proteome</keyword>
<evidence type="ECO:0000256" key="6">
    <source>
        <dbReference type="ARBA" id="ARBA00022840"/>
    </source>
</evidence>
<dbReference type="Proteomes" id="UP001196661">
    <property type="component" value="Unassembled WGS sequence"/>
</dbReference>
<organism evidence="11 12">
    <name type="scientific">Leptothoe kymatousa TAU-MAC 1615</name>
    <dbReference type="NCBI Taxonomy" id="2364775"/>
    <lineage>
        <taxon>Bacteria</taxon>
        <taxon>Bacillati</taxon>
        <taxon>Cyanobacteriota</taxon>
        <taxon>Cyanophyceae</taxon>
        <taxon>Nodosilineales</taxon>
        <taxon>Cymatolegaceae</taxon>
        <taxon>Leptothoe</taxon>
        <taxon>Leptothoe kymatousa</taxon>
    </lineage>
</organism>
<sequence>MTISTRGSSEDISLPDFSSHGYDIRSELGANRAGGRVTYLATHLETQQSVVIKQFQFARASAHWVDYDSLGQEIQVLKNLQHPGIPKYLGFFQDDDGMCMVQEYKHALSLANPRSFGPEAIRTIAISCLEILSYLQNRIPPIIHRDFKPANILVGEELDVYLVDFGFARIGDGEVGVSSVVKGTLGFMPPEQIFNRQLTEASDLYGLGMTLLCLLTNTPTDQVGSLVDISYRVDFNKLKADVSPHWIKWLEKMVDPRLTNRFENAREALDAIPEHGLRQPELRVSTTNLDLAAQKRGEVITTAVTLNNLVPATVLQGNWHVAQDVNDPPTIQGGRHSWIRFFPENFNGNNVTTQIQIDTSQLMMGQTYERKLMLKSNANSGMYSFNLAVKTAPLPFRNQGTPCPLLAGLLAACWVTVWVLTSLAPNILLTPGVINTLILLTLFGSGVGLQIASWLLHEAKLNSPASRTILILGASLVALVAPLCLGLNVALIDGITATITLGLGIFGSSVLGVMTGLTVDRFWLKGFQPKQAIGLSLLTSLLGLGLGISLGLGLSSPWLTFALISNLVGIGTMLAYVPIQRANAIANYRRKVERRLIRP</sequence>
<evidence type="ECO:0000256" key="7">
    <source>
        <dbReference type="ARBA" id="ARBA00047899"/>
    </source>
</evidence>
<evidence type="ECO:0000256" key="5">
    <source>
        <dbReference type="ARBA" id="ARBA00022777"/>
    </source>
</evidence>
<evidence type="ECO:0000259" key="10">
    <source>
        <dbReference type="PROSITE" id="PS50011"/>
    </source>
</evidence>
<feature type="transmembrane region" description="Helical" evidence="9">
    <location>
        <begin position="434"/>
        <end position="456"/>
    </location>
</feature>
<feature type="transmembrane region" description="Helical" evidence="9">
    <location>
        <begin position="532"/>
        <end position="552"/>
    </location>
</feature>
<feature type="transmembrane region" description="Helical" evidence="9">
    <location>
        <begin position="468"/>
        <end position="491"/>
    </location>
</feature>
<evidence type="ECO:0000313" key="11">
    <source>
        <dbReference type="EMBL" id="MBT9311738.1"/>
    </source>
</evidence>
<dbReference type="Pfam" id="PF00069">
    <property type="entry name" value="Pkinase"/>
    <property type="match status" value="1"/>
</dbReference>
<dbReference type="PROSITE" id="PS50011">
    <property type="entry name" value="PROTEIN_KINASE_DOM"/>
    <property type="match status" value="1"/>
</dbReference>
<dbReference type="CDD" id="cd14014">
    <property type="entry name" value="STKc_PknB_like"/>
    <property type="match status" value="1"/>
</dbReference>
<dbReference type="EC" id="2.7.11.1" evidence="1"/>
<dbReference type="InterPro" id="IPR011009">
    <property type="entry name" value="Kinase-like_dom_sf"/>
</dbReference>
<reference evidence="11 12" key="1">
    <citation type="journal article" date="2021" name="Mar. Drugs">
        <title>Genome Reduction and Secondary Metabolism of the Marine Sponge-Associated Cyanobacterium Leptothoe.</title>
        <authorList>
            <person name="Konstantinou D."/>
            <person name="Popin R.V."/>
            <person name="Fewer D.P."/>
            <person name="Sivonen K."/>
            <person name="Gkelis S."/>
        </authorList>
    </citation>
    <scope>NUCLEOTIDE SEQUENCE [LARGE SCALE GENOMIC DNA]</scope>
    <source>
        <strain evidence="11 12">TAU-MAC 1615</strain>
    </source>
</reference>
<dbReference type="GO" id="GO:0004674">
    <property type="term" value="F:protein serine/threonine kinase activity"/>
    <property type="evidence" value="ECO:0007669"/>
    <property type="project" value="UniProtKB-KW"/>
</dbReference>
<evidence type="ECO:0000256" key="3">
    <source>
        <dbReference type="ARBA" id="ARBA00022679"/>
    </source>
</evidence>
<proteinExistence type="predicted"/>
<keyword evidence="6" id="KW-0067">ATP-binding</keyword>
<dbReference type="PROSITE" id="PS00108">
    <property type="entry name" value="PROTEIN_KINASE_ST"/>
    <property type="match status" value="1"/>
</dbReference>
<accession>A0ABS5Y1N9</accession>
<keyword evidence="9" id="KW-0812">Transmembrane</keyword>
<dbReference type="EMBL" id="JADOER010000004">
    <property type="protein sequence ID" value="MBT9311738.1"/>
    <property type="molecule type" value="Genomic_DNA"/>
</dbReference>
<protein>
    <recommendedName>
        <fullName evidence="1">non-specific serine/threonine protein kinase</fullName>
        <ecNumber evidence="1">2.7.11.1</ecNumber>
    </recommendedName>
</protein>
<evidence type="ECO:0000256" key="4">
    <source>
        <dbReference type="ARBA" id="ARBA00022741"/>
    </source>
</evidence>
<keyword evidence="3" id="KW-0808">Transferase</keyword>
<evidence type="ECO:0000256" key="1">
    <source>
        <dbReference type="ARBA" id="ARBA00012513"/>
    </source>
</evidence>
<feature type="transmembrane region" description="Helical" evidence="9">
    <location>
        <begin position="558"/>
        <end position="579"/>
    </location>
</feature>
<evidence type="ECO:0000256" key="9">
    <source>
        <dbReference type="SAM" id="Phobius"/>
    </source>
</evidence>
<dbReference type="InterPro" id="IPR000719">
    <property type="entry name" value="Prot_kinase_dom"/>
</dbReference>
<keyword evidence="4" id="KW-0547">Nucleotide-binding</keyword>
<dbReference type="PANTHER" id="PTHR24363">
    <property type="entry name" value="SERINE/THREONINE PROTEIN KINASE"/>
    <property type="match status" value="1"/>
</dbReference>
<dbReference type="Gene3D" id="1.10.510.10">
    <property type="entry name" value="Transferase(Phosphotransferase) domain 1"/>
    <property type="match status" value="1"/>
</dbReference>
<dbReference type="InterPro" id="IPR008271">
    <property type="entry name" value="Ser/Thr_kinase_AS"/>
</dbReference>
<comment type="caution">
    <text evidence="11">The sequence shown here is derived from an EMBL/GenBank/DDBJ whole genome shotgun (WGS) entry which is preliminary data.</text>
</comment>
<dbReference type="PANTHER" id="PTHR24363:SF0">
    <property type="entry name" value="SERINE_THREONINE KINASE LIKE DOMAIN CONTAINING 1"/>
    <property type="match status" value="1"/>
</dbReference>
<dbReference type="SUPFAM" id="SSF56112">
    <property type="entry name" value="Protein kinase-like (PK-like)"/>
    <property type="match status" value="1"/>
</dbReference>
<comment type="catalytic activity">
    <reaction evidence="8">
        <text>L-seryl-[protein] + ATP = O-phospho-L-seryl-[protein] + ADP + H(+)</text>
        <dbReference type="Rhea" id="RHEA:17989"/>
        <dbReference type="Rhea" id="RHEA-COMP:9863"/>
        <dbReference type="Rhea" id="RHEA-COMP:11604"/>
        <dbReference type="ChEBI" id="CHEBI:15378"/>
        <dbReference type="ChEBI" id="CHEBI:29999"/>
        <dbReference type="ChEBI" id="CHEBI:30616"/>
        <dbReference type="ChEBI" id="CHEBI:83421"/>
        <dbReference type="ChEBI" id="CHEBI:456216"/>
        <dbReference type="EC" id="2.7.11.1"/>
    </reaction>
</comment>
<feature type="transmembrane region" description="Helical" evidence="9">
    <location>
        <begin position="497"/>
        <end position="520"/>
    </location>
</feature>
<evidence type="ECO:0000256" key="2">
    <source>
        <dbReference type="ARBA" id="ARBA00022527"/>
    </source>
</evidence>
<dbReference type="Gene3D" id="3.30.200.20">
    <property type="entry name" value="Phosphorylase Kinase, domain 1"/>
    <property type="match status" value="1"/>
</dbReference>